<gene>
    <name evidence="2" type="ORF">GNP93_04170</name>
</gene>
<dbReference type="Proteomes" id="UP000450917">
    <property type="component" value="Unassembled WGS sequence"/>
</dbReference>
<dbReference type="Pfam" id="PF02900">
    <property type="entry name" value="LigB"/>
    <property type="match status" value="1"/>
</dbReference>
<dbReference type="GO" id="GO:0016702">
    <property type="term" value="F:oxidoreductase activity, acting on single donors with incorporation of molecular oxygen, incorporation of two atoms of oxygen"/>
    <property type="evidence" value="ECO:0007669"/>
    <property type="project" value="UniProtKB-ARBA"/>
</dbReference>
<sequence length="316" mass="35407">MAHIVGGYAASHSPLMLTSFGKADQDKANLVLSGFNYIKQQLDEQKPDVIIVISDDHFKSFFLDNMPMFCIGVHTCKGHGDFGLPQTEIPVDQQLANDILNTAIVEGFDLSYSFELQLDHGHIQPLYYVRPEFDIPIVPIVTNCCAPPLPTLRRCYQLGQMIRKALDKYSNEKRIAIIASGALSHWPPIPKIDVNANDEDSLRMKNIMINGKTTSTEDEEFRKSRVVKIASGRVNQSWDEQILNRILGNKIEDLLSMSYEEIETNGGNGGQEIRNWITLMGIMGGYQAKVIEYQPVAEWITGMGIVEFMDGAHSQS</sequence>
<dbReference type="InterPro" id="IPR004183">
    <property type="entry name" value="Xdiol_dOase_suB"/>
</dbReference>
<evidence type="ECO:0000313" key="3">
    <source>
        <dbReference type="Proteomes" id="UP000450917"/>
    </source>
</evidence>
<accession>A0A7X2Z946</accession>
<dbReference type="RefSeq" id="WP_127610801.1">
    <property type="nucleotide sequence ID" value="NZ_JARTHJ010000037.1"/>
</dbReference>
<dbReference type="Gene3D" id="3.40.830.10">
    <property type="entry name" value="LigB-like"/>
    <property type="match status" value="1"/>
</dbReference>
<name>A0A7X2Z946_9BACL</name>
<feature type="domain" description="Extradiol ring-cleavage dioxygenase class III enzyme subunit B" evidence="1">
    <location>
        <begin position="8"/>
        <end position="303"/>
    </location>
</feature>
<comment type="caution">
    <text evidence="2">The sequence shown here is derived from an EMBL/GenBank/DDBJ whole genome shotgun (WGS) entry which is preliminary data.</text>
</comment>
<dbReference type="GO" id="GO:0008198">
    <property type="term" value="F:ferrous iron binding"/>
    <property type="evidence" value="ECO:0007669"/>
    <property type="project" value="InterPro"/>
</dbReference>
<organism evidence="2 3">
    <name type="scientific">Paenibacillus validus</name>
    <dbReference type="NCBI Taxonomy" id="44253"/>
    <lineage>
        <taxon>Bacteria</taxon>
        <taxon>Bacillati</taxon>
        <taxon>Bacillota</taxon>
        <taxon>Bacilli</taxon>
        <taxon>Bacillales</taxon>
        <taxon>Paenibacillaceae</taxon>
        <taxon>Paenibacillus</taxon>
    </lineage>
</organism>
<protein>
    <recommendedName>
        <fullName evidence="1">Extradiol ring-cleavage dioxygenase class III enzyme subunit B domain-containing protein</fullName>
    </recommendedName>
</protein>
<dbReference type="SUPFAM" id="SSF53213">
    <property type="entry name" value="LigB-like"/>
    <property type="match status" value="1"/>
</dbReference>
<reference evidence="2 3" key="1">
    <citation type="submission" date="2019-11" db="EMBL/GenBank/DDBJ databases">
        <title>Draft genome sequences of five Paenibacillus species of dairy origin.</title>
        <authorList>
            <person name="Olajide A.M."/>
            <person name="Chen S."/>
            <person name="Lapointe G."/>
        </authorList>
    </citation>
    <scope>NUCLEOTIDE SEQUENCE [LARGE SCALE GENOMIC DNA]</scope>
    <source>
        <strain evidence="2 3">2CS3</strain>
    </source>
</reference>
<evidence type="ECO:0000313" key="2">
    <source>
        <dbReference type="EMBL" id="MUG69871.1"/>
    </source>
</evidence>
<dbReference type="CDD" id="cd07359">
    <property type="entry name" value="PCA_45_Doxase_B_like"/>
    <property type="match status" value="1"/>
</dbReference>
<proteinExistence type="predicted"/>
<dbReference type="AlphaFoldDB" id="A0A7X2Z946"/>
<keyword evidence="3" id="KW-1185">Reference proteome</keyword>
<evidence type="ECO:0000259" key="1">
    <source>
        <dbReference type="Pfam" id="PF02900"/>
    </source>
</evidence>
<dbReference type="EMBL" id="WNZX01000002">
    <property type="protein sequence ID" value="MUG69871.1"/>
    <property type="molecule type" value="Genomic_DNA"/>
</dbReference>